<dbReference type="GO" id="GO:0007032">
    <property type="term" value="P:endosome organization"/>
    <property type="evidence" value="ECO:0007669"/>
    <property type="project" value="TreeGrafter"/>
</dbReference>
<evidence type="ECO:0000256" key="3">
    <source>
        <dbReference type="ARBA" id="ARBA00022833"/>
    </source>
</evidence>
<dbReference type="GO" id="GO:0000423">
    <property type="term" value="P:mitophagy"/>
    <property type="evidence" value="ECO:0007669"/>
    <property type="project" value="TreeGrafter"/>
</dbReference>
<comment type="caution">
    <text evidence="7">The sequence shown here is derived from an EMBL/GenBank/DDBJ whole genome shotgun (WGS) entry which is preliminary data.</text>
</comment>
<feature type="compositionally biased region" description="Basic and acidic residues" evidence="5">
    <location>
        <begin position="821"/>
        <end position="833"/>
    </location>
</feature>
<dbReference type="AlphaFoldDB" id="A0AAD5LW94"/>
<evidence type="ECO:0000256" key="1">
    <source>
        <dbReference type="ARBA" id="ARBA00022723"/>
    </source>
</evidence>
<feature type="region of interest" description="Disordered" evidence="5">
    <location>
        <begin position="290"/>
        <end position="336"/>
    </location>
</feature>
<dbReference type="InterPro" id="IPR052260">
    <property type="entry name" value="Autophagy_Rcpt_SigReg"/>
</dbReference>
<evidence type="ECO:0000259" key="6">
    <source>
        <dbReference type="PROSITE" id="PS50135"/>
    </source>
</evidence>
<dbReference type="InterPro" id="IPR000433">
    <property type="entry name" value="Znf_ZZ"/>
</dbReference>
<evidence type="ECO:0000256" key="2">
    <source>
        <dbReference type="ARBA" id="ARBA00022771"/>
    </source>
</evidence>
<name>A0AAD5LW94_PYTIN</name>
<dbReference type="SMART" id="SM00291">
    <property type="entry name" value="ZnF_ZZ"/>
    <property type="match status" value="1"/>
</dbReference>
<feature type="region of interest" description="Disordered" evidence="5">
    <location>
        <begin position="152"/>
        <end position="186"/>
    </location>
</feature>
<dbReference type="SUPFAM" id="SSF57850">
    <property type="entry name" value="RING/U-box"/>
    <property type="match status" value="1"/>
</dbReference>
<dbReference type="Gene3D" id="3.30.60.90">
    <property type="match status" value="1"/>
</dbReference>
<organism evidence="7 8">
    <name type="scientific">Pythium insidiosum</name>
    <name type="common">Pythiosis disease agent</name>
    <dbReference type="NCBI Taxonomy" id="114742"/>
    <lineage>
        <taxon>Eukaryota</taxon>
        <taxon>Sar</taxon>
        <taxon>Stramenopiles</taxon>
        <taxon>Oomycota</taxon>
        <taxon>Peronosporomycetes</taxon>
        <taxon>Pythiales</taxon>
        <taxon>Pythiaceae</taxon>
        <taxon>Pythium</taxon>
    </lineage>
</organism>
<feature type="compositionally biased region" description="Acidic residues" evidence="5">
    <location>
        <begin position="807"/>
        <end position="820"/>
    </location>
</feature>
<feature type="compositionally biased region" description="Acidic residues" evidence="5">
    <location>
        <begin position="302"/>
        <end position="319"/>
    </location>
</feature>
<reference evidence="7" key="1">
    <citation type="submission" date="2021-12" db="EMBL/GenBank/DDBJ databases">
        <title>Prjna785345.</title>
        <authorList>
            <person name="Rujirawat T."/>
            <person name="Krajaejun T."/>
        </authorList>
    </citation>
    <scope>NUCLEOTIDE SEQUENCE</scope>
    <source>
        <strain evidence="7">Pi057C3</strain>
    </source>
</reference>
<feature type="region of interest" description="Disordered" evidence="5">
    <location>
        <begin position="805"/>
        <end position="926"/>
    </location>
</feature>
<feature type="region of interest" description="Disordered" evidence="5">
    <location>
        <begin position="1"/>
        <end position="22"/>
    </location>
</feature>
<dbReference type="GO" id="GO:0070530">
    <property type="term" value="F:K63-linked polyubiquitin modification-dependent protein binding"/>
    <property type="evidence" value="ECO:0007669"/>
    <property type="project" value="TreeGrafter"/>
</dbReference>
<keyword evidence="3" id="KW-0862">Zinc</keyword>
<dbReference type="PANTHER" id="PTHR15090:SF0">
    <property type="entry name" value="SEQUESTOSOME-1"/>
    <property type="match status" value="1"/>
</dbReference>
<dbReference type="EMBL" id="JAKCXM010000350">
    <property type="protein sequence ID" value="KAJ0395331.1"/>
    <property type="molecule type" value="Genomic_DNA"/>
</dbReference>
<dbReference type="GO" id="GO:0016235">
    <property type="term" value="C:aggresome"/>
    <property type="evidence" value="ECO:0007669"/>
    <property type="project" value="TreeGrafter"/>
</dbReference>
<keyword evidence="1" id="KW-0479">Metal-binding</keyword>
<keyword evidence="2 4" id="KW-0863">Zinc-finger</keyword>
<dbReference type="GO" id="GO:0035973">
    <property type="term" value="P:aggrephagy"/>
    <property type="evidence" value="ECO:0007669"/>
    <property type="project" value="TreeGrafter"/>
</dbReference>
<dbReference type="CDD" id="cd02340">
    <property type="entry name" value="ZZ_NBR1_like"/>
    <property type="match status" value="1"/>
</dbReference>
<feature type="region of interest" description="Disordered" evidence="5">
    <location>
        <begin position="517"/>
        <end position="562"/>
    </location>
</feature>
<sequence>MTSSDDMFSSNRASFAQRQATQEQLRATQEELATKIRELQIYESNFLQLKKELARWKKKFEFVFRENELLSVETAKLDASHKQIAFLQQELQFKAEESEALRGLVSALEAANKKARATRLDSAASRLASRRDLPEAAAAGVALLDASHAQASASASAPHADGGGDGDGDQSAAALEAERRERAAERERLQREVAALQQENALLLKDLDRRAASLQLSEEQLAAHKQRIAALEESLQVEQNAHMSQLREKQERIVALEEQILSHEQQRRRRSSAAVDHEDLVGFGPAHRLAARRSHGDRADADADDAADNDEDDVDDEPDTPPGTPPPISAGGLLPDVDPTADQIVRDWEDVKRVRAAPASVRAAAAENWARVQLSLLQRLPFEAQDGATRVLQALLDPALAGAEFPESHVLVRAVPPECLHELQAFVVPLLKALGHVRVTFATLQRRTLVTDVRLTLERRGDEYTGGLEKRLGRDHAFLGPAPDDPARLVMHTPRVLTAEKKAAYVSKPQLHELQRALSASVTSDHSTPGGEDASPSQLGGGEPADHGAGASASAAATATAGGGKKWRVPNALTLDKTKKLMGTMVAGAKQRVARRQQLKVVHEGTSCQFCKVSPIVGHRYACATCVGFDLCENCYALGGHGLENSDELFYRAQELVLLRCPRLADELELLELLRFEICRSNLRKFSFCLNWLADIVTGKTSQQLQARALEIPGIRRDVRKQFVPLLLRVCSDREDLEVKTEWELESDNAAEVKSVATAGTRGAGGPSEGDNRFLETLRIWVADQYRTTSPFVERSLLKFREGMAVEGEDSDREPDDDEDGGAHSDSEARDRVSAGGAAATTRRRAATAAPRMSQSTSAFARRSHDSERRRKRAHDKQRHGGERADAQAEGDNEDEENEEEEEEEERMASSRRGFTERNRMMSQEF</sequence>
<proteinExistence type="predicted"/>
<feature type="compositionally biased region" description="Polar residues" evidence="5">
    <location>
        <begin position="518"/>
        <end position="527"/>
    </location>
</feature>
<dbReference type="GO" id="GO:0008270">
    <property type="term" value="F:zinc ion binding"/>
    <property type="evidence" value="ECO:0007669"/>
    <property type="project" value="UniProtKB-KW"/>
</dbReference>
<evidence type="ECO:0000313" key="7">
    <source>
        <dbReference type="EMBL" id="KAJ0395331.1"/>
    </source>
</evidence>
<evidence type="ECO:0000256" key="5">
    <source>
        <dbReference type="SAM" id="MobiDB-lite"/>
    </source>
</evidence>
<dbReference type="PROSITE" id="PS50135">
    <property type="entry name" value="ZF_ZZ_2"/>
    <property type="match status" value="1"/>
</dbReference>
<dbReference type="InterPro" id="IPR043145">
    <property type="entry name" value="Znf_ZZ_sf"/>
</dbReference>
<accession>A0AAD5LW94</accession>
<dbReference type="Pfam" id="PF00569">
    <property type="entry name" value="ZZ"/>
    <property type="match status" value="1"/>
</dbReference>
<keyword evidence="8" id="KW-1185">Reference proteome</keyword>
<dbReference type="PROSITE" id="PS01357">
    <property type="entry name" value="ZF_ZZ_1"/>
    <property type="match status" value="1"/>
</dbReference>
<evidence type="ECO:0000313" key="8">
    <source>
        <dbReference type="Proteomes" id="UP001209570"/>
    </source>
</evidence>
<gene>
    <name evidence="7" type="ORF">P43SY_006393</name>
</gene>
<feature type="domain" description="ZZ-type" evidence="6">
    <location>
        <begin position="603"/>
        <end position="656"/>
    </location>
</feature>
<dbReference type="GO" id="GO:0005080">
    <property type="term" value="F:protein kinase C binding"/>
    <property type="evidence" value="ECO:0007669"/>
    <property type="project" value="TreeGrafter"/>
</dbReference>
<evidence type="ECO:0000256" key="4">
    <source>
        <dbReference type="PROSITE-ProRule" id="PRU00228"/>
    </source>
</evidence>
<dbReference type="PANTHER" id="PTHR15090">
    <property type="entry name" value="SEQUESTOSOME 1-RELATED"/>
    <property type="match status" value="1"/>
</dbReference>
<protein>
    <recommendedName>
        <fullName evidence="6">ZZ-type domain-containing protein</fullName>
    </recommendedName>
</protein>
<dbReference type="GO" id="GO:0044753">
    <property type="term" value="C:amphisome"/>
    <property type="evidence" value="ECO:0007669"/>
    <property type="project" value="TreeGrafter"/>
</dbReference>
<feature type="compositionally biased region" description="Low complexity" evidence="5">
    <location>
        <begin position="548"/>
        <end position="560"/>
    </location>
</feature>
<dbReference type="Proteomes" id="UP001209570">
    <property type="component" value="Unassembled WGS sequence"/>
</dbReference>
<feature type="compositionally biased region" description="Basic and acidic residues" evidence="5">
    <location>
        <begin position="176"/>
        <end position="186"/>
    </location>
</feature>
<feature type="compositionally biased region" description="Acidic residues" evidence="5">
    <location>
        <begin position="889"/>
        <end position="906"/>
    </location>
</feature>